<name>A0A6N9US79_9ACTN</name>
<sequence>MSFVIVVMILMWWGDRRPPGYTHPFPLIREPGVLRRTRNQPRMGNFGRMSNRTINRTMFTRAAVLVSALTAGAVFATSTGAQAAGVTPGTSAAPGTSATPGTTTVVGDFTADELEQGRILAEGIAELGISESQFADALEISLTRTIDSQGLRDRLAALPASPTAQQTAEAAHPGDADAQAALLPVLANEKVRHATLESLAAESGEKAPVVAFGWWDQTKFVVGCSAAVAGVLISFVPAGSGVRVARAVKLFKSYGAKKTATILWRFMKGKHVGSKEREAVKAFIGISAIQKACT</sequence>
<dbReference type="Proteomes" id="UP000469545">
    <property type="component" value="Unassembled WGS sequence"/>
</dbReference>
<proteinExistence type="predicted"/>
<gene>
    <name evidence="1" type="ORF">G3I46_29025</name>
</gene>
<dbReference type="AlphaFoldDB" id="A0A6N9US79"/>
<evidence type="ECO:0000313" key="2">
    <source>
        <dbReference type="Proteomes" id="UP000469545"/>
    </source>
</evidence>
<organism evidence="1 2">
    <name type="scientific">Streptomyces coelicoflavus</name>
    <dbReference type="NCBI Taxonomy" id="285562"/>
    <lineage>
        <taxon>Bacteria</taxon>
        <taxon>Bacillati</taxon>
        <taxon>Actinomycetota</taxon>
        <taxon>Actinomycetes</taxon>
        <taxon>Kitasatosporales</taxon>
        <taxon>Streptomycetaceae</taxon>
        <taxon>Streptomyces</taxon>
    </lineage>
</organism>
<protein>
    <submittedName>
        <fullName evidence="1">Uncharacterized protein</fullName>
    </submittedName>
</protein>
<accession>A0A6N9US79</accession>
<dbReference type="EMBL" id="JAAGMB010000642">
    <property type="protein sequence ID" value="NEB20494.1"/>
    <property type="molecule type" value="Genomic_DNA"/>
</dbReference>
<evidence type="ECO:0000313" key="1">
    <source>
        <dbReference type="EMBL" id="NEB20494.1"/>
    </source>
</evidence>
<reference evidence="1 2" key="1">
    <citation type="submission" date="2020-01" db="EMBL/GenBank/DDBJ databases">
        <title>Insect and environment-associated Actinomycetes.</title>
        <authorList>
            <person name="Currrie C."/>
            <person name="Chevrette M."/>
            <person name="Carlson C."/>
            <person name="Stubbendieck R."/>
            <person name="Wendt-Pienkowski E."/>
        </authorList>
    </citation>
    <scope>NUCLEOTIDE SEQUENCE [LARGE SCALE GENOMIC DNA]</scope>
    <source>
        <strain evidence="1 2">SID14172</strain>
    </source>
</reference>
<keyword evidence="2" id="KW-1185">Reference proteome</keyword>
<comment type="caution">
    <text evidence="1">The sequence shown here is derived from an EMBL/GenBank/DDBJ whole genome shotgun (WGS) entry which is preliminary data.</text>
</comment>